<sequence length="541" mass="62654">MKENIKKNIIKRSFTIGVLFFLVSCSTIKTPPEGVDYESPVRDSKNVDFHYDLTYLDKDGNIKYDRKIWDATYEVVDNAKDYLVIEMFLFNDIYNKDVDKFPEFAKEYTRRLVKKKMENPNLKVYILSDENNDLYGAFEHPLITEMKNAGIDVIDVDIYKLKDTFPWYSPIWRSVIKPFGNPQGKGWITNFYGPMWPKLTLRNLFRALNVKADHRKIFLNEDKVVIASANIHDPSYFHENVAISADGEITKDILRDLQLVAKFSGGNIDVSSESEAKKPVNIKNFQASKIKFKEDESLKSDLQKQVEQIEKNKGNFVDKGTKEFYETGELTKNEDVLQNDDPNNSYKVQFESEAKIGENLDKDIDSLKAGDEVLMGMYFLADRPVIDKLIKAANRGVKVRIIFDRSRDAFGMSTNGLPNKPVSKKLKKKTKNKIEIKWYFTNNEQFHTKIMLMKKTDGNVIIHTGSANYIKKNIRGYIMDANLRVLTNKDSKLTKDVYNYFDRLWENRDGLFTINFDDEPTTKASQDFMYKILDAAQLGSF</sequence>
<dbReference type="RefSeq" id="WP_094080418.1">
    <property type="nucleotide sequence ID" value="NZ_CP165644.1"/>
</dbReference>
<evidence type="ECO:0000256" key="6">
    <source>
        <dbReference type="ARBA" id="ARBA00023098"/>
    </source>
</evidence>
<evidence type="ECO:0000259" key="8">
    <source>
        <dbReference type="Pfam" id="PF13091"/>
    </source>
</evidence>
<dbReference type="PANTHER" id="PTHR43856">
    <property type="entry name" value="CARDIOLIPIN HYDROLASE"/>
    <property type="match status" value="1"/>
</dbReference>
<dbReference type="CDD" id="cd09129">
    <property type="entry name" value="PLDc_unchar2_1"/>
    <property type="match status" value="1"/>
</dbReference>
<dbReference type="PROSITE" id="PS51257">
    <property type="entry name" value="PROKAR_LIPOPROTEIN"/>
    <property type="match status" value="1"/>
</dbReference>
<dbReference type="Pfam" id="PF13091">
    <property type="entry name" value="PLDc_2"/>
    <property type="match status" value="1"/>
</dbReference>
<evidence type="ECO:0000256" key="3">
    <source>
        <dbReference type="ARBA" id="ARBA00012027"/>
    </source>
</evidence>
<evidence type="ECO:0000256" key="5">
    <source>
        <dbReference type="ARBA" id="ARBA00022963"/>
    </source>
</evidence>
<reference evidence="9" key="1">
    <citation type="submission" date="2024-07" db="EMBL/GenBank/DDBJ databases">
        <authorList>
            <person name="Li X.-J."/>
            <person name="Wang X."/>
        </authorList>
    </citation>
    <scope>NUCLEOTIDE SEQUENCE</scope>
    <source>
        <strain evidence="9">HSP-334</strain>
    </source>
</reference>
<evidence type="ECO:0000256" key="1">
    <source>
        <dbReference type="ARBA" id="ARBA00000798"/>
    </source>
</evidence>
<dbReference type="KEGG" id="lrug:AB8B22_04985"/>
<dbReference type="AlphaFoldDB" id="A0AB39VKI8"/>
<dbReference type="InterPro" id="IPR025202">
    <property type="entry name" value="PLD-like_dom"/>
</dbReference>
<feature type="domain" description="Phospholipase D-like" evidence="8">
    <location>
        <begin position="368"/>
        <end position="505"/>
    </location>
</feature>
<keyword evidence="7" id="KW-0175">Coiled coil</keyword>
<dbReference type="CDD" id="cd09130">
    <property type="entry name" value="PLDc_unchar2_2"/>
    <property type="match status" value="1"/>
</dbReference>
<name>A0AB39VKI8_9FUSO</name>
<organism evidence="9">
    <name type="scientific">Leptotrichia rugosa</name>
    <dbReference type="NCBI Taxonomy" id="3239302"/>
    <lineage>
        <taxon>Bacteria</taxon>
        <taxon>Fusobacteriati</taxon>
        <taxon>Fusobacteriota</taxon>
        <taxon>Fusobacteriia</taxon>
        <taxon>Fusobacteriales</taxon>
        <taxon>Leptotrichiaceae</taxon>
        <taxon>Leptotrichia</taxon>
    </lineage>
</organism>
<proteinExistence type="inferred from homology"/>
<comment type="catalytic activity">
    <reaction evidence="1">
        <text>a 1,2-diacyl-sn-glycero-3-phosphocholine + H2O = a 1,2-diacyl-sn-glycero-3-phosphate + choline + H(+)</text>
        <dbReference type="Rhea" id="RHEA:14445"/>
        <dbReference type="ChEBI" id="CHEBI:15354"/>
        <dbReference type="ChEBI" id="CHEBI:15377"/>
        <dbReference type="ChEBI" id="CHEBI:15378"/>
        <dbReference type="ChEBI" id="CHEBI:57643"/>
        <dbReference type="ChEBI" id="CHEBI:58608"/>
        <dbReference type="EC" id="3.1.4.4"/>
    </reaction>
</comment>
<dbReference type="GO" id="GO:0016042">
    <property type="term" value="P:lipid catabolic process"/>
    <property type="evidence" value="ECO:0007669"/>
    <property type="project" value="UniProtKB-KW"/>
</dbReference>
<keyword evidence="4" id="KW-0378">Hydrolase</keyword>
<comment type="similarity">
    <text evidence="2">Belongs to the phospholipase D family.</text>
</comment>
<dbReference type="GO" id="GO:0004630">
    <property type="term" value="F:phospholipase D activity"/>
    <property type="evidence" value="ECO:0007669"/>
    <property type="project" value="UniProtKB-EC"/>
</dbReference>
<dbReference type="EMBL" id="CP165644">
    <property type="protein sequence ID" value="XDU67770.1"/>
    <property type="molecule type" value="Genomic_DNA"/>
</dbReference>
<accession>A0AB39VKI8</accession>
<evidence type="ECO:0000256" key="7">
    <source>
        <dbReference type="SAM" id="Coils"/>
    </source>
</evidence>
<evidence type="ECO:0000256" key="2">
    <source>
        <dbReference type="ARBA" id="ARBA00008664"/>
    </source>
</evidence>
<keyword evidence="5" id="KW-0442">Lipid degradation</keyword>
<gene>
    <name evidence="9" type="ORF">AB8B22_04985</name>
</gene>
<dbReference type="Gene3D" id="3.30.870.10">
    <property type="entry name" value="Endonuclease Chain A"/>
    <property type="match status" value="2"/>
</dbReference>
<dbReference type="PANTHER" id="PTHR43856:SF1">
    <property type="entry name" value="MITOCHONDRIAL CARDIOLIPIN HYDROLASE"/>
    <property type="match status" value="1"/>
</dbReference>
<protein>
    <recommendedName>
        <fullName evidence="3">phospholipase D</fullName>
        <ecNumber evidence="3">3.1.4.4</ecNumber>
    </recommendedName>
</protein>
<keyword evidence="6" id="KW-0443">Lipid metabolism</keyword>
<dbReference type="SUPFAM" id="SSF56024">
    <property type="entry name" value="Phospholipase D/nuclease"/>
    <property type="match status" value="2"/>
</dbReference>
<dbReference type="GO" id="GO:0016891">
    <property type="term" value="F:RNA endonuclease activity producing 5'-phosphomonoesters, hydrolytic mechanism"/>
    <property type="evidence" value="ECO:0007669"/>
    <property type="project" value="TreeGrafter"/>
</dbReference>
<evidence type="ECO:0000313" key="9">
    <source>
        <dbReference type="EMBL" id="XDU67770.1"/>
    </source>
</evidence>
<evidence type="ECO:0000256" key="4">
    <source>
        <dbReference type="ARBA" id="ARBA00022801"/>
    </source>
</evidence>
<feature type="coiled-coil region" evidence="7">
    <location>
        <begin position="292"/>
        <end position="319"/>
    </location>
</feature>
<dbReference type="EC" id="3.1.4.4" evidence="3"/>
<dbReference type="InterPro" id="IPR051406">
    <property type="entry name" value="PLD_domain"/>
</dbReference>